<dbReference type="SMART" id="SM00382">
    <property type="entry name" value="AAA"/>
    <property type="match status" value="1"/>
</dbReference>
<keyword evidence="4" id="KW-1003">Cell membrane</keyword>
<feature type="domain" description="ABC transporter" evidence="10">
    <location>
        <begin position="10"/>
        <end position="226"/>
    </location>
</feature>
<dbReference type="PANTHER" id="PTHR43297:SF14">
    <property type="entry name" value="ATPASE AAA-TYPE CORE DOMAIN-CONTAINING PROTEIN"/>
    <property type="match status" value="1"/>
</dbReference>
<keyword evidence="3" id="KW-0813">Transport</keyword>
<dbReference type="InterPro" id="IPR003439">
    <property type="entry name" value="ABC_transporter-like_ATP-bd"/>
</dbReference>
<evidence type="ECO:0000256" key="7">
    <source>
        <dbReference type="ARBA" id="ARBA00022840"/>
    </source>
</evidence>
<keyword evidence="5" id="KW-0997">Cell inner membrane</keyword>
<dbReference type="PROSITE" id="PS50893">
    <property type="entry name" value="ABC_TRANSPORTER_2"/>
    <property type="match status" value="1"/>
</dbReference>
<organism evidence="11 12">
    <name type="scientific">Corynebacterium cystitidis DSM 20524</name>
    <dbReference type="NCBI Taxonomy" id="1121357"/>
    <lineage>
        <taxon>Bacteria</taxon>
        <taxon>Bacillati</taxon>
        <taxon>Actinomycetota</taxon>
        <taxon>Actinomycetes</taxon>
        <taxon>Mycobacteriales</taxon>
        <taxon>Corynebacteriaceae</taxon>
        <taxon>Corynebacterium</taxon>
    </lineage>
</organism>
<dbReference type="AlphaFoldDB" id="A0A1H9WJJ5"/>
<dbReference type="Pfam" id="PF00005">
    <property type="entry name" value="ABC_tran"/>
    <property type="match status" value="1"/>
</dbReference>
<evidence type="ECO:0000256" key="8">
    <source>
        <dbReference type="ARBA" id="ARBA00022967"/>
    </source>
</evidence>
<dbReference type="GO" id="GO:0005886">
    <property type="term" value="C:plasma membrane"/>
    <property type="evidence" value="ECO:0007669"/>
    <property type="project" value="UniProtKB-SubCell"/>
</dbReference>
<dbReference type="STRING" id="1121357.SAMN05661109_02771"/>
<proteinExistence type="inferred from homology"/>
<protein>
    <submittedName>
        <fullName evidence="11">Peptide/nickel transport system ATP-binding protein</fullName>
    </submittedName>
</protein>
<dbReference type="GO" id="GO:0016887">
    <property type="term" value="F:ATP hydrolysis activity"/>
    <property type="evidence" value="ECO:0007669"/>
    <property type="project" value="InterPro"/>
</dbReference>
<dbReference type="GO" id="GO:0005524">
    <property type="term" value="F:ATP binding"/>
    <property type="evidence" value="ECO:0007669"/>
    <property type="project" value="UniProtKB-KW"/>
</dbReference>
<keyword evidence="6" id="KW-0547">Nucleotide-binding</keyword>
<name>A0A1H9WJJ5_9CORY</name>
<comment type="similarity">
    <text evidence="2">Belongs to the ABC transporter superfamily.</text>
</comment>
<dbReference type="InterPro" id="IPR017871">
    <property type="entry name" value="ABC_transporter-like_CS"/>
</dbReference>
<sequence length="237" mass="25211">MIDCVRQNPISLAGVTVTTHDGVTLLNDVSLELPGSHTALLGRSGSGKSLIAAALTSRVPQTLKLSGTINAPKRATLIHQNSADAFNPVVRMGHQLSIAEPDRQKVFDTLATLGFDSPQDVLQRFPAELSGGQRQRLAIAMGVLAGTELIVADEPTSALDPINQQAVVNALASIHNSTVLFITHDIALAAACCENFYIVDHGMIVEHGSREEILNAPQHAATQELIDIARSRHEVPA</sequence>
<evidence type="ECO:0000256" key="3">
    <source>
        <dbReference type="ARBA" id="ARBA00022448"/>
    </source>
</evidence>
<comment type="subcellular location">
    <subcellularLocation>
        <location evidence="1">Cell membrane</location>
        <topology evidence="1">Peripheral membrane protein</topology>
    </subcellularLocation>
</comment>
<dbReference type="Gene3D" id="3.40.50.300">
    <property type="entry name" value="P-loop containing nucleotide triphosphate hydrolases"/>
    <property type="match status" value="1"/>
</dbReference>
<keyword evidence="12" id="KW-1185">Reference proteome</keyword>
<dbReference type="EMBL" id="FOGQ01000024">
    <property type="protein sequence ID" value="SES34014.1"/>
    <property type="molecule type" value="Genomic_DNA"/>
</dbReference>
<dbReference type="PROSITE" id="PS00211">
    <property type="entry name" value="ABC_TRANSPORTER_1"/>
    <property type="match status" value="1"/>
</dbReference>
<keyword evidence="8" id="KW-1278">Translocase</keyword>
<evidence type="ECO:0000259" key="10">
    <source>
        <dbReference type="PROSITE" id="PS50893"/>
    </source>
</evidence>
<keyword evidence="9" id="KW-0472">Membrane</keyword>
<gene>
    <name evidence="11" type="ORF">SAMN05661109_02771</name>
</gene>
<dbReference type="SUPFAM" id="SSF52540">
    <property type="entry name" value="P-loop containing nucleoside triphosphate hydrolases"/>
    <property type="match status" value="1"/>
</dbReference>
<dbReference type="Proteomes" id="UP000198929">
    <property type="component" value="Unassembled WGS sequence"/>
</dbReference>
<evidence type="ECO:0000256" key="4">
    <source>
        <dbReference type="ARBA" id="ARBA00022475"/>
    </source>
</evidence>
<evidence type="ECO:0000313" key="11">
    <source>
        <dbReference type="EMBL" id="SES34014.1"/>
    </source>
</evidence>
<dbReference type="InterPro" id="IPR027417">
    <property type="entry name" value="P-loop_NTPase"/>
</dbReference>
<evidence type="ECO:0000313" key="12">
    <source>
        <dbReference type="Proteomes" id="UP000198929"/>
    </source>
</evidence>
<reference evidence="12" key="1">
    <citation type="submission" date="2016-10" db="EMBL/GenBank/DDBJ databases">
        <authorList>
            <person name="Varghese N."/>
            <person name="Submissions S."/>
        </authorList>
    </citation>
    <scope>NUCLEOTIDE SEQUENCE [LARGE SCALE GENOMIC DNA]</scope>
    <source>
        <strain evidence="12">DSM 20524</strain>
    </source>
</reference>
<accession>A0A1H9WJJ5</accession>
<dbReference type="PANTHER" id="PTHR43297">
    <property type="entry name" value="OLIGOPEPTIDE TRANSPORT ATP-BINDING PROTEIN APPD"/>
    <property type="match status" value="1"/>
</dbReference>
<evidence type="ECO:0000256" key="2">
    <source>
        <dbReference type="ARBA" id="ARBA00005417"/>
    </source>
</evidence>
<evidence type="ECO:0000256" key="6">
    <source>
        <dbReference type="ARBA" id="ARBA00022741"/>
    </source>
</evidence>
<evidence type="ECO:0000256" key="1">
    <source>
        <dbReference type="ARBA" id="ARBA00004202"/>
    </source>
</evidence>
<dbReference type="InterPro" id="IPR050388">
    <property type="entry name" value="ABC_Ni/Peptide_Import"/>
</dbReference>
<dbReference type="InterPro" id="IPR003593">
    <property type="entry name" value="AAA+_ATPase"/>
</dbReference>
<evidence type="ECO:0000256" key="5">
    <source>
        <dbReference type="ARBA" id="ARBA00022519"/>
    </source>
</evidence>
<evidence type="ECO:0000256" key="9">
    <source>
        <dbReference type="ARBA" id="ARBA00023136"/>
    </source>
</evidence>
<keyword evidence="7 11" id="KW-0067">ATP-binding</keyword>